<protein>
    <submittedName>
        <fullName evidence="1">Uncharacterized protein</fullName>
    </submittedName>
</protein>
<organism evidence="1">
    <name type="scientific">Arundo donax</name>
    <name type="common">Giant reed</name>
    <name type="synonym">Donax arundinaceus</name>
    <dbReference type="NCBI Taxonomy" id="35708"/>
    <lineage>
        <taxon>Eukaryota</taxon>
        <taxon>Viridiplantae</taxon>
        <taxon>Streptophyta</taxon>
        <taxon>Embryophyta</taxon>
        <taxon>Tracheophyta</taxon>
        <taxon>Spermatophyta</taxon>
        <taxon>Magnoliopsida</taxon>
        <taxon>Liliopsida</taxon>
        <taxon>Poales</taxon>
        <taxon>Poaceae</taxon>
        <taxon>PACMAD clade</taxon>
        <taxon>Arundinoideae</taxon>
        <taxon>Arundineae</taxon>
        <taxon>Arundo</taxon>
    </lineage>
</organism>
<accession>A0A0A9ASS8</accession>
<proteinExistence type="predicted"/>
<reference evidence="1" key="1">
    <citation type="submission" date="2014-09" db="EMBL/GenBank/DDBJ databases">
        <authorList>
            <person name="Magalhaes I.L.F."/>
            <person name="Oliveira U."/>
            <person name="Santos F.R."/>
            <person name="Vidigal T.H.D.A."/>
            <person name="Brescovit A.D."/>
            <person name="Santos A.J."/>
        </authorList>
    </citation>
    <scope>NUCLEOTIDE SEQUENCE</scope>
    <source>
        <tissue evidence="1">Shoot tissue taken approximately 20 cm above the soil surface</tissue>
    </source>
</reference>
<reference evidence="1" key="2">
    <citation type="journal article" date="2015" name="Data Brief">
        <title>Shoot transcriptome of the giant reed, Arundo donax.</title>
        <authorList>
            <person name="Barrero R.A."/>
            <person name="Guerrero F.D."/>
            <person name="Moolhuijzen P."/>
            <person name="Goolsby J.A."/>
            <person name="Tidwell J."/>
            <person name="Bellgard S.E."/>
            <person name="Bellgard M.I."/>
        </authorList>
    </citation>
    <scope>NUCLEOTIDE SEQUENCE</scope>
    <source>
        <tissue evidence="1">Shoot tissue taken approximately 20 cm above the soil surface</tissue>
    </source>
</reference>
<evidence type="ECO:0000313" key="1">
    <source>
        <dbReference type="EMBL" id="JAD52938.1"/>
    </source>
</evidence>
<dbReference type="AlphaFoldDB" id="A0A0A9ASS8"/>
<sequence>MGPDPKLLMLLSLNHIYGNISMY</sequence>
<name>A0A0A9ASS8_ARUDO</name>
<dbReference type="EMBL" id="GBRH01244957">
    <property type="protein sequence ID" value="JAD52938.1"/>
    <property type="molecule type" value="Transcribed_RNA"/>
</dbReference>